<name>W4QH03_9BACI</name>
<keyword evidence="5" id="KW-1185">Reference proteome</keyword>
<feature type="coiled-coil region" evidence="2">
    <location>
        <begin position="167"/>
        <end position="194"/>
    </location>
</feature>
<organism evidence="4 5">
    <name type="scientific">Halalkalibacter hemicellulosilyticusJCM 9152</name>
    <dbReference type="NCBI Taxonomy" id="1236971"/>
    <lineage>
        <taxon>Bacteria</taxon>
        <taxon>Bacillati</taxon>
        <taxon>Bacillota</taxon>
        <taxon>Bacilli</taxon>
        <taxon>Bacillales</taxon>
        <taxon>Bacillaceae</taxon>
        <taxon>Halalkalibacter</taxon>
    </lineage>
</organism>
<dbReference type="Proteomes" id="UP000018895">
    <property type="component" value="Unassembled WGS sequence"/>
</dbReference>
<dbReference type="STRING" id="1236971.JCM9152_2857"/>
<dbReference type="OrthoDB" id="9794725at2"/>
<accession>W4QH03</accession>
<protein>
    <submittedName>
        <fullName evidence="4">Acetyl esterase family enzyme</fullName>
    </submittedName>
</protein>
<proteinExistence type="predicted"/>
<evidence type="ECO:0000259" key="3">
    <source>
        <dbReference type="Pfam" id="PF20434"/>
    </source>
</evidence>
<dbReference type="PANTHER" id="PTHR48081">
    <property type="entry name" value="AB HYDROLASE SUPERFAMILY PROTEIN C4A8.06C"/>
    <property type="match status" value="1"/>
</dbReference>
<dbReference type="PANTHER" id="PTHR48081:SF6">
    <property type="entry name" value="PEPTIDASE S9 PROLYL OLIGOPEPTIDASE CATALYTIC DOMAIN-CONTAINING PROTEIN"/>
    <property type="match status" value="1"/>
</dbReference>
<dbReference type="GO" id="GO:0016787">
    <property type="term" value="F:hydrolase activity"/>
    <property type="evidence" value="ECO:0007669"/>
    <property type="project" value="UniProtKB-KW"/>
</dbReference>
<dbReference type="RefSeq" id="WP_035344967.1">
    <property type="nucleotide sequence ID" value="NZ_BAUU01000019.1"/>
</dbReference>
<dbReference type="EMBL" id="BAUU01000019">
    <property type="protein sequence ID" value="GAE31390.1"/>
    <property type="molecule type" value="Genomic_DNA"/>
</dbReference>
<feature type="domain" description="BD-FAE-like" evidence="3">
    <location>
        <begin position="31"/>
        <end position="246"/>
    </location>
</feature>
<evidence type="ECO:0000313" key="4">
    <source>
        <dbReference type="EMBL" id="GAE31390.1"/>
    </source>
</evidence>
<comment type="caution">
    <text evidence="4">The sequence shown here is derived from an EMBL/GenBank/DDBJ whole genome shotgun (WGS) entry which is preliminary data.</text>
</comment>
<gene>
    <name evidence="4" type="ORF">JCM9152_2857</name>
</gene>
<reference evidence="4" key="1">
    <citation type="journal article" date="2014" name="Genome Announc.">
        <title>Draft Genome Sequences of Three Alkaliphilic Bacillus Strains, Bacillus wakoensis JCM 9140T, Bacillus akibai JCM 9157T, and Bacillus hemicellulosilyticus JCM 9152T.</title>
        <authorList>
            <person name="Yuki M."/>
            <person name="Oshima K."/>
            <person name="Suda W."/>
            <person name="Oshida Y."/>
            <person name="Kitamura K."/>
            <person name="Iida T."/>
            <person name="Hattori M."/>
            <person name="Ohkuma M."/>
        </authorList>
    </citation>
    <scope>NUCLEOTIDE SEQUENCE [LARGE SCALE GENOMIC DNA]</scope>
    <source>
        <strain evidence="4">JCM 9152</strain>
    </source>
</reference>
<keyword evidence="2" id="KW-0175">Coiled coil</keyword>
<dbReference type="Pfam" id="PF20434">
    <property type="entry name" value="BD-FAE"/>
    <property type="match status" value="1"/>
</dbReference>
<evidence type="ECO:0000256" key="1">
    <source>
        <dbReference type="ARBA" id="ARBA00022801"/>
    </source>
</evidence>
<dbReference type="InterPro" id="IPR029058">
    <property type="entry name" value="AB_hydrolase_fold"/>
</dbReference>
<dbReference type="Gene3D" id="3.40.50.1820">
    <property type="entry name" value="alpha/beta hydrolase"/>
    <property type="match status" value="1"/>
</dbReference>
<dbReference type="InterPro" id="IPR049492">
    <property type="entry name" value="BD-FAE-like_dom"/>
</dbReference>
<keyword evidence="1" id="KW-0378">Hydrolase</keyword>
<sequence length="298" mass="33796">MIHKKTLLWNDENEAKLMTYVWERSEELQPNKKRPAVIICPGGAYLGTSDREAEPVALRFMTAGYQTFVLRYTTYYPSFPADFSEKGREEPVLPQALFDLGKAISTVRTHAKEWNVDPDHIVLCGFSAGGHLVASMGVHWHESFLQESLSVANEDLKPNALILGYPLTDYVVMKEEAEKEVDEGKRELWRVSNQAVFGKKQPSIEELEGRSPVRFVTESTPPTFIWHTADDDLVYARNALNFATALAKEKVPYELHVFENGVHGLSLSDETTANDPAQINQECEVWVDLALKWLKKRV</sequence>
<evidence type="ECO:0000313" key="5">
    <source>
        <dbReference type="Proteomes" id="UP000018895"/>
    </source>
</evidence>
<dbReference type="SUPFAM" id="SSF53474">
    <property type="entry name" value="alpha/beta-Hydrolases"/>
    <property type="match status" value="1"/>
</dbReference>
<evidence type="ECO:0000256" key="2">
    <source>
        <dbReference type="SAM" id="Coils"/>
    </source>
</evidence>
<dbReference type="InterPro" id="IPR050300">
    <property type="entry name" value="GDXG_lipolytic_enzyme"/>
</dbReference>
<dbReference type="AlphaFoldDB" id="W4QH03"/>